<protein>
    <submittedName>
        <fullName evidence="1">Uncharacterized protein</fullName>
    </submittedName>
</protein>
<evidence type="ECO:0000313" key="1">
    <source>
        <dbReference type="EMBL" id="SBS75419.1"/>
    </source>
</evidence>
<sequence length="65" mass="6409">MFVKITSKWICVASPGEPGALVLTLSESGAHDGSAAAVGLAGMISAAAVSAPTANARNLGITERL</sequence>
<organism evidence="1">
    <name type="scientific">uncultured Mycobacterium sp</name>
    <dbReference type="NCBI Taxonomy" id="171292"/>
    <lineage>
        <taxon>Bacteria</taxon>
        <taxon>Bacillati</taxon>
        <taxon>Actinomycetota</taxon>
        <taxon>Actinomycetes</taxon>
        <taxon>Mycobacteriales</taxon>
        <taxon>Mycobacteriaceae</taxon>
        <taxon>Mycobacterium</taxon>
        <taxon>environmental samples</taxon>
    </lineage>
</organism>
<dbReference type="AlphaFoldDB" id="A0A1Y5PDL7"/>
<name>A0A1Y5PDL7_9MYCO</name>
<dbReference type="EMBL" id="FLQS01000015">
    <property type="protein sequence ID" value="SBS75419.1"/>
    <property type="molecule type" value="Genomic_DNA"/>
</dbReference>
<proteinExistence type="predicted"/>
<reference evidence="1" key="1">
    <citation type="submission" date="2016-03" db="EMBL/GenBank/DDBJ databases">
        <authorList>
            <person name="Ploux O."/>
        </authorList>
    </citation>
    <scope>NUCLEOTIDE SEQUENCE</scope>
    <source>
        <strain evidence="1">UC10</strain>
    </source>
</reference>
<gene>
    <name evidence="1" type="ORF">MHPYR_220099</name>
</gene>
<accession>A0A1Y5PDL7</accession>